<reference evidence="2 3" key="1">
    <citation type="submission" date="2018-04" db="EMBL/GenBank/DDBJ databases">
        <title>Pseudomonas sp. nov., isolated from mangrove soil.</title>
        <authorList>
            <person name="Chen C."/>
        </authorList>
    </citation>
    <scope>NUCLEOTIDE SEQUENCE [LARGE SCALE GENOMIC DNA]</scope>
    <source>
        <strain evidence="2 3">TC-11</strain>
    </source>
</reference>
<dbReference type="InterPro" id="IPR029068">
    <property type="entry name" value="Glyas_Bleomycin-R_OHBP_Dase"/>
</dbReference>
<evidence type="ECO:0000313" key="2">
    <source>
        <dbReference type="EMBL" id="PTU73463.1"/>
    </source>
</evidence>
<dbReference type="InterPro" id="IPR004360">
    <property type="entry name" value="Glyas_Fos-R_dOase_dom"/>
</dbReference>
<name>A0A2T5P6W6_9PSED</name>
<accession>A0A2T5P6W6</accession>
<dbReference type="InterPro" id="IPR037523">
    <property type="entry name" value="VOC_core"/>
</dbReference>
<dbReference type="PANTHER" id="PTHR35006">
    <property type="entry name" value="GLYOXALASE FAMILY PROTEIN (AFU_ORTHOLOGUE AFUA_5G14830)"/>
    <property type="match status" value="1"/>
</dbReference>
<dbReference type="Proteomes" id="UP000244064">
    <property type="component" value="Unassembled WGS sequence"/>
</dbReference>
<keyword evidence="3" id="KW-1185">Reference proteome</keyword>
<dbReference type="OrthoDB" id="9800438at2"/>
<feature type="domain" description="VOC" evidence="1">
    <location>
        <begin position="1"/>
        <end position="134"/>
    </location>
</feature>
<dbReference type="AlphaFoldDB" id="A0A2T5P6W6"/>
<dbReference type="PROSITE" id="PS51819">
    <property type="entry name" value="VOC"/>
    <property type="match status" value="1"/>
</dbReference>
<proteinExistence type="predicted"/>
<gene>
    <name evidence="2" type="ORF">DBO85_14140</name>
</gene>
<dbReference type="RefSeq" id="WP_108107909.1">
    <property type="nucleotide sequence ID" value="NZ_QASN01000020.1"/>
</dbReference>
<dbReference type="PANTHER" id="PTHR35006:SF2">
    <property type="entry name" value="GLYOXALASE FAMILY PROTEIN (AFU_ORTHOLOGUE AFUA_5G14830)"/>
    <property type="match status" value="1"/>
</dbReference>
<dbReference type="GO" id="GO:0051213">
    <property type="term" value="F:dioxygenase activity"/>
    <property type="evidence" value="ECO:0007669"/>
    <property type="project" value="UniProtKB-KW"/>
</dbReference>
<dbReference type="Gene3D" id="3.10.180.10">
    <property type="entry name" value="2,3-Dihydroxybiphenyl 1,2-Dioxygenase, domain 1"/>
    <property type="match status" value="1"/>
</dbReference>
<dbReference type="SUPFAM" id="SSF54593">
    <property type="entry name" value="Glyoxalase/Bleomycin resistance protein/Dihydroxybiphenyl dioxygenase"/>
    <property type="match status" value="1"/>
</dbReference>
<sequence>MLDHMTFRVVDIARTKAFYSAALAPLGYSLCFEGNYGSNMLGFAYPDASEPDGKKADVWFIDGPSPHGGPAATSGCHLAWRAANRAQVDEFYQAAIAAGGKDNGAPGLRPDYHENYYGAFVIDPEGNNIEAVCHLPE</sequence>
<keyword evidence="2" id="KW-0560">Oxidoreductase</keyword>
<evidence type="ECO:0000313" key="3">
    <source>
        <dbReference type="Proteomes" id="UP000244064"/>
    </source>
</evidence>
<evidence type="ECO:0000259" key="1">
    <source>
        <dbReference type="PROSITE" id="PS51819"/>
    </source>
</evidence>
<dbReference type="Pfam" id="PF00903">
    <property type="entry name" value="Glyoxalase"/>
    <property type="match status" value="1"/>
</dbReference>
<comment type="caution">
    <text evidence="2">The sequence shown here is derived from an EMBL/GenBank/DDBJ whole genome shotgun (WGS) entry which is preliminary data.</text>
</comment>
<dbReference type="CDD" id="cd07262">
    <property type="entry name" value="VOC_like"/>
    <property type="match status" value="1"/>
</dbReference>
<organism evidence="2 3">
    <name type="scientific">Pseudomonas mangrovi</name>
    <dbReference type="NCBI Taxonomy" id="2161748"/>
    <lineage>
        <taxon>Bacteria</taxon>
        <taxon>Pseudomonadati</taxon>
        <taxon>Pseudomonadota</taxon>
        <taxon>Gammaproteobacteria</taxon>
        <taxon>Pseudomonadales</taxon>
        <taxon>Pseudomonadaceae</taxon>
        <taxon>Pseudomonas</taxon>
    </lineage>
</organism>
<keyword evidence="2" id="KW-0223">Dioxygenase</keyword>
<dbReference type="EMBL" id="QASN01000020">
    <property type="protein sequence ID" value="PTU73463.1"/>
    <property type="molecule type" value="Genomic_DNA"/>
</dbReference>
<protein>
    <submittedName>
        <fullName evidence="2">Glyoxalase/bleomycin resistance/extradiol dioxygenase family protein</fullName>
    </submittedName>
</protein>